<proteinExistence type="predicted"/>
<dbReference type="Proteomes" id="UP001589776">
    <property type="component" value="Unassembled WGS sequence"/>
</dbReference>
<evidence type="ECO:0008006" key="3">
    <source>
        <dbReference type="Google" id="ProtNLM"/>
    </source>
</evidence>
<dbReference type="EMBL" id="JBHLWN010000098">
    <property type="protein sequence ID" value="MFC0215466.1"/>
    <property type="molecule type" value="Genomic_DNA"/>
</dbReference>
<evidence type="ECO:0000313" key="1">
    <source>
        <dbReference type="EMBL" id="MFC0215466.1"/>
    </source>
</evidence>
<sequence>MLTNHHDNGHHRCYRQYRLPIITAVLGAALALSGCGNHNADGTPKAQNYPADGYMGLTSVSPNNPVNPGYHHTRDDVRMMRQVINGIPEVTNSTITLNGPIANVDLDLKQGTSETDASRIRDLAFHQLEQQMPRYQIRVTTDRR</sequence>
<comment type="caution">
    <text evidence="1">The sequence shown here is derived from an EMBL/GenBank/DDBJ whole genome shotgun (WGS) entry which is preliminary data.</text>
</comment>
<organism evidence="1 2">
    <name type="scientific">Paenibacillus chartarius</name>
    <dbReference type="NCBI Taxonomy" id="747481"/>
    <lineage>
        <taxon>Bacteria</taxon>
        <taxon>Bacillati</taxon>
        <taxon>Bacillota</taxon>
        <taxon>Bacilli</taxon>
        <taxon>Bacillales</taxon>
        <taxon>Paenibacillaceae</taxon>
        <taxon>Paenibacillus</taxon>
    </lineage>
</organism>
<name>A0ABV6DS36_9BACL</name>
<dbReference type="RefSeq" id="WP_377472914.1">
    <property type="nucleotide sequence ID" value="NZ_JBHLWN010000098.1"/>
</dbReference>
<reference evidence="1 2" key="1">
    <citation type="submission" date="2024-09" db="EMBL/GenBank/DDBJ databases">
        <authorList>
            <person name="Sun Q."/>
            <person name="Mori K."/>
        </authorList>
    </citation>
    <scope>NUCLEOTIDE SEQUENCE [LARGE SCALE GENOMIC DNA]</scope>
    <source>
        <strain evidence="1 2">CCM 7759</strain>
    </source>
</reference>
<protein>
    <recommendedName>
        <fullName evidence="3">Sporulation protein</fullName>
    </recommendedName>
</protein>
<gene>
    <name evidence="1" type="ORF">ACFFK0_24030</name>
</gene>
<evidence type="ECO:0000313" key="2">
    <source>
        <dbReference type="Proteomes" id="UP001589776"/>
    </source>
</evidence>
<keyword evidence="2" id="KW-1185">Reference proteome</keyword>
<accession>A0ABV6DS36</accession>